<evidence type="ECO:0000313" key="2">
    <source>
        <dbReference type="Proteomes" id="UP001196413"/>
    </source>
</evidence>
<dbReference type="Proteomes" id="UP001196413">
    <property type="component" value="Unassembled WGS sequence"/>
</dbReference>
<dbReference type="AlphaFoldDB" id="A0AAD5REW2"/>
<dbReference type="EMBL" id="JAHQIW010007259">
    <property type="protein sequence ID" value="KAJ1373304.1"/>
    <property type="molecule type" value="Genomic_DNA"/>
</dbReference>
<gene>
    <name evidence="1" type="ORF">KIN20_035669</name>
</gene>
<comment type="caution">
    <text evidence="1">The sequence shown here is derived from an EMBL/GenBank/DDBJ whole genome shotgun (WGS) entry which is preliminary data.</text>
</comment>
<name>A0AAD5REW2_PARTN</name>
<keyword evidence="2" id="KW-1185">Reference proteome</keyword>
<sequence length="118" mass="13441">MYSDEEFEALLHCFLVNSDDEEELTGLFDDSMDIITDIIDARSWNTTMEGRQISSLGTATQTMKNDIVRIVKVNGRQRWFHLLYFLLTSGGQVIKAALCLRARGHLILTNCSWSMYGS</sequence>
<reference evidence="1" key="1">
    <citation type="submission" date="2021-06" db="EMBL/GenBank/DDBJ databases">
        <title>Parelaphostrongylus tenuis whole genome reference sequence.</title>
        <authorList>
            <person name="Garwood T.J."/>
            <person name="Larsen P.A."/>
            <person name="Fountain-Jones N.M."/>
            <person name="Garbe J.R."/>
            <person name="Macchietto M.G."/>
            <person name="Kania S.A."/>
            <person name="Gerhold R.W."/>
            <person name="Richards J.E."/>
            <person name="Wolf T.M."/>
        </authorList>
    </citation>
    <scope>NUCLEOTIDE SEQUENCE</scope>
    <source>
        <strain evidence="1">MNPRO001-30</strain>
        <tissue evidence="1">Meninges</tissue>
    </source>
</reference>
<organism evidence="1 2">
    <name type="scientific">Parelaphostrongylus tenuis</name>
    <name type="common">Meningeal worm</name>
    <dbReference type="NCBI Taxonomy" id="148309"/>
    <lineage>
        <taxon>Eukaryota</taxon>
        <taxon>Metazoa</taxon>
        <taxon>Ecdysozoa</taxon>
        <taxon>Nematoda</taxon>
        <taxon>Chromadorea</taxon>
        <taxon>Rhabditida</taxon>
        <taxon>Rhabditina</taxon>
        <taxon>Rhabditomorpha</taxon>
        <taxon>Strongyloidea</taxon>
        <taxon>Metastrongylidae</taxon>
        <taxon>Parelaphostrongylus</taxon>
    </lineage>
</organism>
<proteinExistence type="predicted"/>
<evidence type="ECO:0000313" key="1">
    <source>
        <dbReference type="EMBL" id="KAJ1373304.1"/>
    </source>
</evidence>
<accession>A0AAD5REW2</accession>
<protein>
    <submittedName>
        <fullName evidence="1">Uncharacterized protein</fullName>
    </submittedName>
</protein>